<dbReference type="InterPro" id="IPR036388">
    <property type="entry name" value="WH-like_DNA-bd_sf"/>
</dbReference>
<dbReference type="AlphaFoldDB" id="A0A9W6GXJ3"/>
<dbReference type="InterPro" id="IPR036390">
    <property type="entry name" value="WH_DNA-bd_sf"/>
</dbReference>
<proteinExistence type="predicted"/>
<dbReference type="EMBL" id="BSEC01000001">
    <property type="protein sequence ID" value="GLI94992.1"/>
    <property type="molecule type" value="Genomic_DNA"/>
</dbReference>
<reference evidence="1" key="1">
    <citation type="journal article" date="2023" name="Int. J. Syst. Evol. Microbiol.">
        <title>Methylocystis iwaonis sp. nov., a type II methane-oxidizing bacterium from surface soil of a rice paddy field in Japan, and emended description of the genus Methylocystis (ex Whittenbury et al. 1970) Bowman et al. 1993.</title>
        <authorList>
            <person name="Kaise H."/>
            <person name="Sawadogo J.B."/>
            <person name="Alam M.S."/>
            <person name="Ueno C."/>
            <person name="Dianou D."/>
            <person name="Shinjo R."/>
            <person name="Asakawa S."/>
        </authorList>
    </citation>
    <scope>NUCLEOTIDE SEQUENCE</scope>
    <source>
        <strain evidence="1">LMG27198</strain>
    </source>
</reference>
<evidence type="ECO:0000313" key="2">
    <source>
        <dbReference type="Proteomes" id="UP001144323"/>
    </source>
</evidence>
<dbReference type="Gene3D" id="1.10.10.10">
    <property type="entry name" value="Winged helix-like DNA-binding domain superfamily/Winged helix DNA-binding domain"/>
    <property type="match status" value="1"/>
</dbReference>
<keyword evidence="2" id="KW-1185">Reference proteome</keyword>
<dbReference type="Proteomes" id="UP001144323">
    <property type="component" value="Unassembled WGS sequence"/>
</dbReference>
<name>A0A9W6GXJ3_9HYPH</name>
<organism evidence="1 2">
    <name type="scientific">Methylocystis echinoides</name>
    <dbReference type="NCBI Taxonomy" id="29468"/>
    <lineage>
        <taxon>Bacteria</taxon>
        <taxon>Pseudomonadati</taxon>
        <taxon>Pseudomonadota</taxon>
        <taxon>Alphaproteobacteria</taxon>
        <taxon>Hyphomicrobiales</taxon>
        <taxon>Methylocystaceae</taxon>
        <taxon>Methylocystis</taxon>
    </lineage>
</organism>
<sequence>MPDRGVVVPETLVKEKYALFKHEFLEFLFAELVDMRPIFKNDLDTMLIYTAISRYYLRDERVGLSPEDENRGFTIKRIAESTTIPRETVRRKLRELESRGLLEKGPQDEWRIAVKDGLPVIRTEYEPQWAREMERVVKFVRALKDHV</sequence>
<gene>
    <name evidence="1" type="ORF">LMG27198_39840</name>
</gene>
<comment type="caution">
    <text evidence="1">The sequence shown here is derived from an EMBL/GenBank/DDBJ whole genome shotgun (WGS) entry which is preliminary data.</text>
</comment>
<accession>A0A9W6GXJ3</accession>
<dbReference type="SUPFAM" id="SSF46785">
    <property type="entry name" value="Winged helix' DNA-binding domain"/>
    <property type="match status" value="1"/>
</dbReference>
<protein>
    <submittedName>
        <fullName evidence="1">Uncharacterized protein</fullName>
    </submittedName>
</protein>
<evidence type="ECO:0000313" key="1">
    <source>
        <dbReference type="EMBL" id="GLI94992.1"/>
    </source>
</evidence>